<keyword evidence="1" id="KW-1133">Transmembrane helix</keyword>
<dbReference type="AlphaFoldDB" id="A0A1G4G9S7"/>
<keyword evidence="3" id="KW-1185">Reference proteome</keyword>
<accession>A0A1G4G9S7</accession>
<feature type="transmembrane region" description="Helical" evidence="1">
    <location>
        <begin position="165"/>
        <end position="186"/>
    </location>
</feature>
<feature type="transmembrane region" description="Helical" evidence="1">
    <location>
        <begin position="206"/>
        <end position="227"/>
    </location>
</feature>
<feature type="transmembrane region" description="Helical" evidence="1">
    <location>
        <begin position="134"/>
        <end position="153"/>
    </location>
</feature>
<evidence type="ECO:0000313" key="3">
    <source>
        <dbReference type="Proteomes" id="UP000178485"/>
    </source>
</evidence>
<feature type="transmembrane region" description="Helical" evidence="1">
    <location>
        <begin position="267"/>
        <end position="290"/>
    </location>
</feature>
<proteinExistence type="predicted"/>
<dbReference type="KEGG" id="pmuc:ING2E5A_2513"/>
<evidence type="ECO:0000313" key="2">
    <source>
        <dbReference type="EMBL" id="SCM59310.1"/>
    </source>
</evidence>
<dbReference type="Proteomes" id="UP000178485">
    <property type="component" value="Chromosome i"/>
</dbReference>
<name>A0A1G4G9S7_9BACT</name>
<feature type="transmembrane region" description="Helical" evidence="1">
    <location>
        <begin position="233"/>
        <end position="255"/>
    </location>
</feature>
<sequence length="295" mass="33669">MPDTIPDIAIDTVSLHVLKDTVLHLSDSIRIGFSSFEYIPTDSSRLFFDVAIPAGVGQPGQLAEGFSGTLLPFSPTIQSVFSLLFTLCFVVAAFWFNREGPTLAANFRNIFSGGVRNRTIFKEEITATALWSEFFLIFQTVLILTIVSFTFFWDKGISGLSLMEMMLLFLATFLGILLFLAIKYLVYRLIDYIFIEWRLGEWTGKYFRIVELLGVLMFVPAMFFVFVPEFSKVVLFLLIIIFFIIMCVVFWNLLNVFAKNNVGLLNYFLYLCAIEIVPFFLIYKGVFFLVNIAGN</sequence>
<dbReference type="RefSeq" id="WP_083373332.1">
    <property type="nucleotide sequence ID" value="NZ_JBMNSM010000009.1"/>
</dbReference>
<keyword evidence="1" id="KW-0472">Membrane</keyword>
<feature type="transmembrane region" description="Helical" evidence="1">
    <location>
        <begin position="76"/>
        <end position="96"/>
    </location>
</feature>
<dbReference type="STRING" id="1642646.ING2E5A_2513"/>
<evidence type="ECO:0000256" key="1">
    <source>
        <dbReference type="SAM" id="Phobius"/>
    </source>
</evidence>
<reference evidence="2 3" key="1">
    <citation type="submission" date="2016-08" db="EMBL/GenBank/DDBJ databases">
        <authorList>
            <person name="Seilhamer J.J."/>
        </authorList>
    </citation>
    <scope>NUCLEOTIDE SEQUENCE [LARGE SCALE GENOMIC DNA]</scope>
    <source>
        <strain evidence="2">ING2-E5A</strain>
    </source>
</reference>
<protein>
    <submittedName>
        <fullName evidence="2">Putative membrane protein</fullName>
    </submittedName>
</protein>
<organism evidence="2 3">
    <name type="scientific">Petrimonas mucosa</name>
    <dbReference type="NCBI Taxonomy" id="1642646"/>
    <lineage>
        <taxon>Bacteria</taxon>
        <taxon>Pseudomonadati</taxon>
        <taxon>Bacteroidota</taxon>
        <taxon>Bacteroidia</taxon>
        <taxon>Bacteroidales</taxon>
        <taxon>Dysgonomonadaceae</taxon>
        <taxon>Petrimonas</taxon>
    </lineage>
</organism>
<dbReference type="InterPro" id="IPR025367">
    <property type="entry name" value="DUF4271"/>
</dbReference>
<dbReference type="Pfam" id="PF14093">
    <property type="entry name" value="DUF4271"/>
    <property type="match status" value="1"/>
</dbReference>
<gene>
    <name evidence="2" type="ORF">ING2E5A_2513</name>
</gene>
<keyword evidence="1" id="KW-0812">Transmembrane</keyword>
<dbReference type="EMBL" id="LT608328">
    <property type="protein sequence ID" value="SCM59310.1"/>
    <property type="molecule type" value="Genomic_DNA"/>
</dbReference>